<dbReference type="Pfam" id="PF00528">
    <property type="entry name" value="BPD_transp_1"/>
    <property type="match status" value="1"/>
</dbReference>
<keyword evidence="3" id="KW-1003">Cell membrane</keyword>
<dbReference type="InterPro" id="IPR000515">
    <property type="entry name" value="MetI-like"/>
</dbReference>
<protein>
    <submittedName>
        <fullName evidence="12">ABC transporter permease</fullName>
    </submittedName>
</protein>
<comment type="caution">
    <text evidence="12">The sequence shown here is derived from an EMBL/GenBank/DDBJ whole genome shotgun (WGS) entry which is preliminary data.</text>
</comment>
<dbReference type="EMBL" id="DWWI01000007">
    <property type="protein sequence ID" value="HJC42119.1"/>
    <property type="molecule type" value="Genomic_DNA"/>
</dbReference>
<dbReference type="AlphaFoldDB" id="A0A9D2T1G7"/>
<keyword evidence="8 10" id="KW-0472">Membrane</keyword>
<comment type="subcellular location">
    <subcellularLocation>
        <location evidence="1 10">Cell membrane</location>
        <topology evidence="1 10">Multi-pass membrane protein</topology>
    </subcellularLocation>
</comment>
<dbReference type="GO" id="GO:0005886">
    <property type="term" value="C:plasma membrane"/>
    <property type="evidence" value="ECO:0007669"/>
    <property type="project" value="UniProtKB-SubCell"/>
</dbReference>
<keyword evidence="5" id="KW-0571">Peptide transport</keyword>
<evidence type="ECO:0000259" key="11">
    <source>
        <dbReference type="PROSITE" id="PS50928"/>
    </source>
</evidence>
<evidence type="ECO:0000256" key="2">
    <source>
        <dbReference type="ARBA" id="ARBA00022448"/>
    </source>
</evidence>
<dbReference type="GO" id="GO:0015031">
    <property type="term" value="P:protein transport"/>
    <property type="evidence" value="ECO:0007669"/>
    <property type="project" value="UniProtKB-KW"/>
</dbReference>
<evidence type="ECO:0000256" key="4">
    <source>
        <dbReference type="ARBA" id="ARBA00022692"/>
    </source>
</evidence>
<feature type="domain" description="ABC transmembrane type-1" evidence="11">
    <location>
        <begin position="62"/>
        <end position="246"/>
    </location>
</feature>
<evidence type="ECO:0000256" key="10">
    <source>
        <dbReference type="RuleBase" id="RU363032"/>
    </source>
</evidence>
<accession>A0A9D2T1G7</accession>
<dbReference type="SUPFAM" id="SSF161098">
    <property type="entry name" value="MetI-like"/>
    <property type="match status" value="1"/>
</dbReference>
<reference evidence="12" key="1">
    <citation type="journal article" date="2021" name="PeerJ">
        <title>Extensive microbial diversity within the chicken gut microbiome revealed by metagenomics and culture.</title>
        <authorList>
            <person name="Gilroy R."/>
            <person name="Ravi A."/>
            <person name="Getino M."/>
            <person name="Pursley I."/>
            <person name="Horton D.L."/>
            <person name="Alikhan N.F."/>
            <person name="Baker D."/>
            <person name="Gharbi K."/>
            <person name="Hall N."/>
            <person name="Watson M."/>
            <person name="Adriaenssens E.M."/>
            <person name="Foster-Nyarko E."/>
            <person name="Jarju S."/>
            <person name="Secka A."/>
            <person name="Antonio M."/>
            <person name="Oren A."/>
            <person name="Chaudhuri R.R."/>
            <person name="La Ragione R."/>
            <person name="Hildebrand F."/>
            <person name="Pallen M.J."/>
        </authorList>
    </citation>
    <scope>NUCLEOTIDE SEQUENCE</scope>
    <source>
        <strain evidence="12">CHK165-2605</strain>
    </source>
</reference>
<evidence type="ECO:0000256" key="9">
    <source>
        <dbReference type="ARBA" id="ARBA00024202"/>
    </source>
</evidence>
<reference evidence="12" key="2">
    <citation type="submission" date="2021-04" db="EMBL/GenBank/DDBJ databases">
        <authorList>
            <person name="Gilroy R."/>
        </authorList>
    </citation>
    <scope>NUCLEOTIDE SEQUENCE</scope>
    <source>
        <strain evidence="12">CHK165-2605</strain>
    </source>
</reference>
<keyword evidence="7 10" id="KW-1133">Transmembrane helix</keyword>
<feature type="transmembrane region" description="Helical" evidence="10">
    <location>
        <begin position="234"/>
        <end position="254"/>
    </location>
</feature>
<dbReference type="Proteomes" id="UP000823895">
    <property type="component" value="Unassembled WGS sequence"/>
</dbReference>
<evidence type="ECO:0000256" key="6">
    <source>
        <dbReference type="ARBA" id="ARBA00022927"/>
    </source>
</evidence>
<evidence type="ECO:0000256" key="7">
    <source>
        <dbReference type="ARBA" id="ARBA00022989"/>
    </source>
</evidence>
<sequence length="269" mass="29094">MALIGCIILGIWIVLSVVVPLFGPWSFSEQNAGIRNQTSSLMHWFGTDRFGRDLFTRVWYGAGISLAVGLISTLINGIIGVFYGAVSGYAGKRTDIVLMRLADIISAIPSMLYVILITLVLGAGVGSMILGLCIAGWIGMARIVRGEIIKLKETEYACAARMEGIRPLRILIRHLLPNTAGMIVVNMIFLVPQAIFTEAFLSFLGVGIAAPAASLGTIIQEARSQMMLYPYQMVYPLIVLCVMLLALNMIGTAVEQRVGSHSGKGTDNR</sequence>
<dbReference type="PANTHER" id="PTHR43386">
    <property type="entry name" value="OLIGOPEPTIDE TRANSPORT SYSTEM PERMEASE PROTEIN APPC"/>
    <property type="match status" value="1"/>
</dbReference>
<gene>
    <name evidence="12" type="ORF">H9756_00295</name>
</gene>
<dbReference type="PANTHER" id="PTHR43386:SF24">
    <property type="entry name" value="OLIGOPEPTIDE TRANSPORT SYSTEM PERMEASE PROTEIN AMID"/>
    <property type="match status" value="1"/>
</dbReference>
<feature type="transmembrane region" description="Helical" evidence="10">
    <location>
        <begin position="125"/>
        <end position="144"/>
    </location>
</feature>
<dbReference type="Gene3D" id="1.10.3720.10">
    <property type="entry name" value="MetI-like"/>
    <property type="match status" value="1"/>
</dbReference>
<feature type="transmembrane region" description="Helical" evidence="10">
    <location>
        <begin position="97"/>
        <end position="119"/>
    </location>
</feature>
<feature type="transmembrane region" description="Helical" evidence="10">
    <location>
        <begin position="58"/>
        <end position="85"/>
    </location>
</feature>
<evidence type="ECO:0000256" key="3">
    <source>
        <dbReference type="ARBA" id="ARBA00022475"/>
    </source>
</evidence>
<name>A0A9D2T1G7_9FIRM</name>
<feature type="transmembrane region" description="Helical" evidence="10">
    <location>
        <begin position="7"/>
        <end position="27"/>
    </location>
</feature>
<evidence type="ECO:0000313" key="12">
    <source>
        <dbReference type="EMBL" id="HJC42119.1"/>
    </source>
</evidence>
<evidence type="ECO:0000256" key="8">
    <source>
        <dbReference type="ARBA" id="ARBA00023136"/>
    </source>
</evidence>
<feature type="transmembrane region" description="Helical" evidence="10">
    <location>
        <begin position="175"/>
        <end position="195"/>
    </location>
</feature>
<dbReference type="CDD" id="cd06261">
    <property type="entry name" value="TM_PBP2"/>
    <property type="match status" value="1"/>
</dbReference>
<evidence type="ECO:0000256" key="5">
    <source>
        <dbReference type="ARBA" id="ARBA00022856"/>
    </source>
</evidence>
<dbReference type="InterPro" id="IPR050366">
    <property type="entry name" value="BP-dependent_transpt_permease"/>
</dbReference>
<dbReference type="GO" id="GO:0015833">
    <property type="term" value="P:peptide transport"/>
    <property type="evidence" value="ECO:0007669"/>
    <property type="project" value="UniProtKB-KW"/>
</dbReference>
<dbReference type="PROSITE" id="PS50928">
    <property type="entry name" value="ABC_TM1"/>
    <property type="match status" value="1"/>
</dbReference>
<organism evidence="12 13">
    <name type="scientific">Candidatus Mediterraneibacter gallistercoris</name>
    <dbReference type="NCBI Taxonomy" id="2838671"/>
    <lineage>
        <taxon>Bacteria</taxon>
        <taxon>Bacillati</taxon>
        <taxon>Bacillota</taxon>
        <taxon>Clostridia</taxon>
        <taxon>Lachnospirales</taxon>
        <taxon>Lachnospiraceae</taxon>
        <taxon>Mediterraneibacter</taxon>
    </lineage>
</organism>
<keyword evidence="4 10" id="KW-0812">Transmembrane</keyword>
<keyword evidence="2 10" id="KW-0813">Transport</keyword>
<dbReference type="GO" id="GO:0055085">
    <property type="term" value="P:transmembrane transport"/>
    <property type="evidence" value="ECO:0007669"/>
    <property type="project" value="InterPro"/>
</dbReference>
<feature type="transmembrane region" description="Helical" evidence="10">
    <location>
        <begin position="201"/>
        <end position="222"/>
    </location>
</feature>
<comment type="similarity">
    <text evidence="9">Belongs to the binding-protein-dependent transport system permease family. OppBC subfamily.</text>
</comment>
<proteinExistence type="inferred from homology"/>
<evidence type="ECO:0000256" key="1">
    <source>
        <dbReference type="ARBA" id="ARBA00004651"/>
    </source>
</evidence>
<keyword evidence="6" id="KW-0653">Protein transport</keyword>
<dbReference type="InterPro" id="IPR035906">
    <property type="entry name" value="MetI-like_sf"/>
</dbReference>
<evidence type="ECO:0000313" key="13">
    <source>
        <dbReference type="Proteomes" id="UP000823895"/>
    </source>
</evidence>